<evidence type="ECO:0000256" key="1">
    <source>
        <dbReference type="SAM" id="Phobius"/>
    </source>
</evidence>
<feature type="transmembrane region" description="Helical" evidence="1">
    <location>
        <begin position="273"/>
        <end position="291"/>
    </location>
</feature>
<keyword evidence="3" id="KW-1185">Reference proteome</keyword>
<feature type="transmembrane region" description="Helical" evidence="1">
    <location>
        <begin position="297"/>
        <end position="319"/>
    </location>
</feature>
<feature type="transmembrane region" description="Helical" evidence="1">
    <location>
        <begin position="239"/>
        <end position="261"/>
    </location>
</feature>
<dbReference type="GO" id="GO:0022857">
    <property type="term" value="F:transmembrane transporter activity"/>
    <property type="evidence" value="ECO:0007669"/>
    <property type="project" value="InterPro"/>
</dbReference>
<dbReference type="KEGG" id="phy:AJ81_02200"/>
<feature type="transmembrane region" description="Helical" evidence="1">
    <location>
        <begin position="71"/>
        <end position="89"/>
    </location>
</feature>
<feature type="transmembrane region" description="Helical" evidence="1">
    <location>
        <begin position="95"/>
        <end position="115"/>
    </location>
</feature>
<dbReference type="OrthoDB" id="9772882at2"/>
<dbReference type="PATRIC" id="fig|1123384.7.peg.436"/>
<evidence type="ECO:0000313" key="2">
    <source>
        <dbReference type="EMBL" id="AJC73214.1"/>
    </source>
</evidence>
<protein>
    <submittedName>
        <fullName evidence="2">MFS transporter</fullName>
    </submittedName>
</protein>
<dbReference type="InterPro" id="IPR036259">
    <property type="entry name" value="MFS_trans_sf"/>
</dbReference>
<dbReference type="InterPro" id="IPR011701">
    <property type="entry name" value="MFS"/>
</dbReference>
<dbReference type="PaxDb" id="1123384-AJ81_02200"/>
<feature type="transmembrane region" description="Helical" evidence="1">
    <location>
        <begin position="136"/>
        <end position="154"/>
    </location>
</feature>
<dbReference type="PANTHER" id="PTHR23526:SF2">
    <property type="entry name" value="MAJOR FACILITATOR SUPERFAMILY (MFS) PROFILE DOMAIN-CONTAINING PROTEIN"/>
    <property type="match status" value="1"/>
</dbReference>
<reference evidence="2 3" key="1">
    <citation type="submission" date="2014-01" db="EMBL/GenBank/DDBJ databases">
        <title>Genome sequencing of Thermotog hypogea.</title>
        <authorList>
            <person name="Zhang X."/>
            <person name="Alvare G."/>
            <person name="Fristensky B."/>
            <person name="Chen L."/>
            <person name="Suen T."/>
            <person name="Chen Q."/>
            <person name="Ma K."/>
        </authorList>
    </citation>
    <scope>NUCLEOTIDE SEQUENCE [LARGE SCALE GENOMIC DNA]</scope>
    <source>
        <strain evidence="2 3">DSM 11164</strain>
    </source>
</reference>
<feature type="transmembrane region" description="Helical" evidence="1">
    <location>
        <begin position="160"/>
        <end position="182"/>
    </location>
</feature>
<dbReference type="AlphaFoldDB" id="A0A0X1KPS6"/>
<dbReference type="InterPro" id="IPR052528">
    <property type="entry name" value="Sugar_transport-like"/>
</dbReference>
<feature type="transmembrane region" description="Helical" evidence="1">
    <location>
        <begin position="12"/>
        <end position="31"/>
    </location>
</feature>
<dbReference type="Proteomes" id="UP000077469">
    <property type="component" value="Chromosome"/>
</dbReference>
<dbReference type="Pfam" id="PF07690">
    <property type="entry name" value="MFS_1"/>
    <property type="match status" value="1"/>
</dbReference>
<feature type="transmembrane region" description="Helical" evidence="1">
    <location>
        <begin position="331"/>
        <end position="351"/>
    </location>
</feature>
<keyword evidence="1" id="KW-1133">Transmembrane helix</keyword>
<keyword evidence="1" id="KW-0472">Membrane</keyword>
<dbReference type="EMBL" id="CP007141">
    <property type="protein sequence ID" value="AJC73214.1"/>
    <property type="molecule type" value="Genomic_DNA"/>
</dbReference>
<feature type="transmembrane region" description="Helical" evidence="1">
    <location>
        <begin position="37"/>
        <end position="59"/>
    </location>
</feature>
<sequence>MKFYLNLEGVASTLYILLTQGAIFTGLAIAFNLDEFLIGVTASFPMVAQIFQILSPLVVEKFPKRRTLVNIFNLLSRLPWALLLVFLAFERRSPMFFVLIFAVSQIFGTLAGNAWTSLVRDLIPESERGTFFGRRNVYVSLTSLVFFYVYSLLIDQLKDPLGYQLAIAIGMFGTFLSFWAMLKVPEVPLKSSSASAEVKFVFQDRNFMKLCSFYFVWNVVIAFTSPFFTYHLLKNLQVPFSYIGFTGVLSSIVAIIFYFIWGRLSDNIGHKSVAMVGVLIVSFLPPMWFFMNTFTYRYLMIADAVITAIGWSAINLSFLTLPMEVAQSSSSAYFATYAALGGIGGLIGALSGGTIAKLLANVHLGTSNLPIYGIQLMFLASGLLRAFTLRLLGRVGTRRYVPLRTLIASALFLSREGGLTRSNGSNVYEVLRIVKKKLEEKEDETIPWRVKRWW</sequence>
<evidence type="ECO:0000313" key="3">
    <source>
        <dbReference type="Proteomes" id="UP000077469"/>
    </source>
</evidence>
<keyword evidence="1" id="KW-0812">Transmembrane</keyword>
<name>A0A0X1KPS6_9THEM</name>
<dbReference type="STRING" id="1123384.AJ81_02200"/>
<organism evidence="2 3">
    <name type="scientific">Pseudothermotoga hypogea DSM 11164 = NBRC 106472</name>
    <dbReference type="NCBI Taxonomy" id="1123384"/>
    <lineage>
        <taxon>Bacteria</taxon>
        <taxon>Thermotogati</taxon>
        <taxon>Thermotogota</taxon>
        <taxon>Thermotogae</taxon>
        <taxon>Thermotogales</taxon>
        <taxon>Thermotogaceae</taxon>
        <taxon>Pseudothermotoga</taxon>
    </lineage>
</organism>
<dbReference type="RefSeq" id="WP_038059664.1">
    <property type="nucleotide sequence ID" value="NC_022795.1"/>
</dbReference>
<feature type="transmembrane region" description="Helical" evidence="1">
    <location>
        <begin position="371"/>
        <end position="392"/>
    </location>
</feature>
<proteinExistence type="predicted"/>
<gene>
    <name evidence="2" type="ORF">AJ81_02200</name>
</gene>
<dbReference type="CDD" id="cd06174">
    <property type="entry name" value="MFS"/>
    <property type="match status" value="1"/>
</dbReference>
<dbReference type="SUPFAM" id="SSF103473">
    <property type="entry name" value="MFS general substrate transporter"/>
    <property type="match status" value="1"/>
</dbReference>
<feature type="transmembrane region" description="Helical" evidence="1">
    <location>
        <begin position="213"/>
        <end position="233"/>
    </location>
</feature>
<dbReference type="PANTHER" id="PTHR23526">
    <property type="entry name" value="INTEGRAL MEMBRANE TRANSPORT PROTEIN-RELATED"/>
    <property type="match status" value="1"/>
</dbReference>
<dbReference type="Gene3D" id="1.20.1250.20">
    <property type="entry name" value="MFS general substrate transporter like domains"/>
    <property type="match status" value="2"/>
</dbReference>
<accession>A0A0X1KPS6</accession>